<reference evidence="1" key="1">
    <citation type="submission" date="2019-10" db="EMBL/GenBank/DDBJ databases">
        <title>Draft genome sequece of Microseira wollei NIES-4236.</title>
        <authorList>
            <person name="Yamaguchi H."/>
            <person name="Suzuki S."/>
            <person name="Kawachi M."/>
        </authorList>
    </citation>
    <scope>NUCLEOTIDE SEQUENCE</scope>
    <source>
        <strain evidence="1">NIES-4236</strain>
    </source>
</reference>
<protein>
    <submittedName>
        <fullName evidence="1">Uncharacterized protein</fullName>
    </submittedName>
</protein>
<proteinExistence type="predicted"/>
<sequence>MKKFEQVPLLESTLTNLLNKTQKDWGYCQIKKKDNVYTLHLLGSDEAMLTVSYESGHIYKLYWYENSTPDVSVQTKLNKIYNKPTRTYTKQRIYQVCYQHHSNALRFSINQMFAELVKAKIIEDTSKQTKEDEKPPLVTVVQD</sequence>
<name>A0AAV3X6U5_9CYAN</name>
<gene>
    <name evidence="1" type="ORF">MiSe_08070</name>
</gene>
<dbReference type="AlphaFoldDB" id="A0AAV3X6U5"/>
<dbReference type="EMBL" id="BLAY01000008">
    <property type="protein sequence ID" value="GET36059.1"/>
    <property type="molecule type" value="Genomic_DNA"/>
</dbReference>
<organism evidence="1 2">
    <name type="scientific">Microseira wollei NIES-4236</name>
    <dbReference type="NCBI Taxonomy" id="2530354"/>
    <lineage>
        <taxon>Bacteria</taxon>
        <taxon>Bacillati</taxon>
        <taxon>Cyanobacteriota</taxon>
        <taxon>Cyanophyceae</taxon>
        <taxon>Oscillatoriophycideae</taxon>
        <taxon>Aerosakkonematales</taxon>
        <taxon>Aerosakkonemataceae</taxon>
        <taxon>Microseira</taxon>
    </lineage>
</organism>
<comment type="caution">
    <text evidence="1">The sequence shown here is derived from an EMBL/GenBank/DDBJ whole genome shotgun (WGS) entry which is preliminary data.</text>
</comment>
<keyword evidence="2" id="KW-1185">Reference proteome</keyword>
<evidence type="ECO:0000313" key="2">
    <source>
        <dbReference type="Proteomes" id="UP001050975"/>
    </source>
</evidence>
<accession>A0AAV3X6U5</accession>
<evidence type="ECO:0000313" key="1">
    <source>
        <dbReference type="EMBL" id="GET36059.1"/>
    </source>
</evidence>
<dbReference type="RefSeq" id="WP_226575138.1">
    <property type="nucleotide sequence ID" value="NZ_BLAY01000008.1"/>
</dbReference>
<dbReference type="Proteomes" id="UP001050975">
    <property type="component" value="Unassembled WGS sequence"/>
</dbReference>